<dbReference type="GO" id="GO:0006511">
    <property type="term" value="P:ubiquitin-dependent protein catabolic process"/>
    <property type="evidence" value="ECO:0000318"/>
    <property type="project" value="GO_Central"/>
</dbReference>
<dbReference type="Gene3D" id="3.90.1750.10">
    <property type="entry name" value="Hect, E3 ligase catalytic domains"/>
    <property type="match status" value="1"/>
</dbReference>
<evidence type="ECO:0000259" key="6">
    <source>
        <dbReference type="PROSITE" id="PS50237"/>
    </source>
</evidence>
<dbReference type="FunFam" id="3.30.2410.10:FF:000011">
    <property type="entry name" value="Putative Ubiquitin-protein ligase E3C"/>
    <property type="match status" value="1"/>
</dbReference>
<dbReference type="FunCoup" id="B3S3R2">
    <property type="interactions" value="2053"/>
</dbReference>
<evidence type="ECO:0000313" key="8">
    <source>
        <dbReference type="Proteomes" id="UP000009022"/>
    </source>
</evidence>
<dbReference type="GO" id="GO:0061630">
    <property type="term" value="F:ubiquitin protein ligase activity"/>
    <property type="evidence" value="ECO:0000318"/>
    <property type="project" value="GO_Central"/>
</dbReference>
<keyword evidence="4 5" id="KW-0833">Ubl conjugation pathway</keyword>
<dbReference type="EC" id="2.3.2.26" evidence="2"/>
<name>B3S3R2_TRIAD</name>
<dbReference type="InterPro" id="IPR000569">
    <property type="entry name" value="HECT_dom"/>
</dbReference>
<evidence type="ECO:0000256" key="5">
    <source>
        <dbReference type="PROSITE-ProRule" id="PRU00104"/>
    </source>
</evidence>
<dbReference type="EMBL" id="DS985249">
    <property type="protein sequence ID" value="EDV22325.1"/>
    <property type="molecule type" value="Genomic_DNA"/>
</dbReference>
<dbReference type="SMART" id="SM00119">
    <property type="entry name" value="HECTc"/>
    <property type="match status" value="1"/>
</dbReference>
<dbReference type="RefSeq" id="XP_002114869.1">
    <property type="nucleotide sequence ID" value="XM_002114833.1"/>
</dbReference>
<gene>
    <name evidence="7" type="ORF">TRIADDRAFT_58816</name>
</gene>
<feature type="domain" description="HECT" evidence="6">
    <location>
        <begin position="613"/>
        <end position="923"/>
    </location>
</feature>
<evidence type="ECO:0000256" key="4">
    <source>
        <dbReference type="ARBA" id="ARBA00022786"/>
    </source>
</evidence>
<accession>B3S3R2</accession>
<dbReference type="CDD" id="cd00078">
    <property type="entry name" value="HECTc"/>
    <property type="match status" value="1"/>
</dbReference>
<comment type="catalytic activity">
    <reaction evidence="1">
        <text>S-ubiquitinyl-[E2 ubiquitin-conjugating enzyme]-L-cysteine + [acceptor protein]-L-lysine = [E2 ubiquitin-conjugating enzyme]-L-cysteine + N(6)-ubiquitinyl-[acceptor protein]-L-lysine.</text>
        <dbReference type="EC" id="2.3.2.26"/>
    </reaction>
</comment>
<dbReference type="InterPro" id="IPR044611">
    <property type="entry name" value="E3A/B/C-like"/>
</dbReference>
<dbReference type="STRING" id="10228.B3S3R2"/>
<evidence type="ECO:0000256" key="3">
    <source>
        <dbReference type="ARBA" id="ARBA00022679"/>
    </source>
</evidence>
<dbReference type="OMA" id="EKHYYFI"/>
<protein>
    <recommendedName>
        <fullName evidence="2">HECT-type E3 ubiquitin transferase</fullName>
        <ecNumber evidence="2">2.3.2.26</ecNumber>
    </recommendedName>
</protein>
<keyword evidence="8" id="KW-1185">Reference proteome</keyword>
<keyword evidence="3" id="KW-0808">Transferase</keyword>
<dbReference type="PANTHER" id="PTHR45700:SF2">
    <property type="entry name" value="UBIQUITIN-PROTEIN LIGASE E3C"/>
    <property type="match status" value="1"/>
</dbReference>
<dbReference type="PANTHER" id="PTHR45700">
    <property type="entry name" value="UBIQUITIN-PROTEIN LIGASE E3C"/>
    <property type="match status" value="1"/>
</dbReference>
<dbReference type="GeneID" id="6756082"/>
<evidence type="ECO:0000256" key="2">
    <source>
        <dbReference type="ARBA" id="ARBA00012485"/>
    </source>
</evidence>
<dbReference type="AlphaFoldDB" id="B3S3R2"/>
<dbReference type="Pfam" id="PF00632">
    <property type="entry name" value="HECT"/>
    <property type="match status" value="1"/>
</dbReference>
<dbReference type="GO" id="GO:0000209">
    <property type="term" value="P:protein polyubiquitination"/>
    <property type="evidence" value="ECO:0000318"/>
    <property type="project" value="GO_Central"/>
</dbReference>
<dbReference type="CTD" id="6756082"/>
<dbReference type="OrthoDB" id="8068875at2759"/>
<organism evidence="7 8">
    <name type="scientific">Trichoplax adhaerens</name>
    <name type="common">Trichoplax reptans</name>
    <dbReference type="NCBI Taxonomy" id="10228"/>
    <lineage>
        <taxon>Eukaryota</taxon>
        <taxon>Metazoa</taxon>
        <taxon>Placozoa</taxon>
        <taxon>Uniplacotomia</taxon>
        <taxon>Trichoplacea</taxon>
        <taxon>Trichoplacidae</taxon>
        <taxon>Trichoplax</taxon>
    </lineage>
</organism>
<dbReference type="KEGG" id="tad:TRIADDRAFT_58816"/>
<evidence type="ECO:0000313" key="7">
    <source>
        <dbReference type="EMBL" id="EDV22325.1"/>
    </source>
</evidence>
<dbReference type="SUPFAM" id="SSF56204">
    <property type="entry name" value="Hect, E3 ligase catalytic domain"/>
    <property type="match status" value="1"/>
</dbReference>
<feature type="active site" description="Glycyl thioester intermediate" evidence="5">
    <location>
        <position position="891"/>
    </location>
</feature>
<sequence>MATMQFWPSGRGTVCRRDSAFMEIIDPNEWLHLEVERNSFLNRTQQERRKRLEQRMRNDQAKKIQATFRGYVEKLRQRTKYRKIFDQYFATEKSIDMLSSKDLFTCTRWLLFYYDAKQDGFFKAMRDLFIHRVPASIDESPNPPTPMAQSLLKLLLNVIIGTSDTSAVLLQFSKIFLSGTFSPQITHFLVPAICEVDSSFPLYPLIVSLVKNDHLKQSNRRFTLTPQINISGIELVMEPTPTLVYNLLQIGKSRKVKTMPLDVKLRYLQAIYLSFPCLRKELVLIDLTCKVTTEDAESDDDDEIFDNSSENLQFMRQLCLAKLDDNLHVELLVDMEAINNKDFRVRSQFVLYVCLICHAVIAKLKVPYYKLSSQSKSVLQLLSGSSQLVHEAEIMNVLIPLLHTFCCCLYLSFCSLHDTSFQQDSVDLPFDLNQIRDLSARLRDAAVGIIGVCHSRRSNHHSSSMIAFNKRPTIEDNKAKLTQQWSFYEWLTVCRSVTKLVKHLYDRDSRLSFCQPNHWLSPLANIQIDNLDLEYFFKDEEMRGRPTQEVALVQELPFVVSFQDRIKILHYLDRLDADANSTGLEQFMMGSLSAVVKRGRMYEDAFNALTKEKAPNLKKKIRVTILNEQGLEEAGIDGGGLFREFLTEVLKEGFNPNYGLFKLTQDGCLYPNSNVPVIISNFRDHYYFLGRILGKAIFEKHLVELPLAGFFLSKILSDNSEVGIHHLASLDPVMYKNLLSLKSYQGDIADLELNFTVVNENLGEAEVVDLKPGGQNIAVTPENLIEYIHKLADYKLNKEVLISGAEVPIDLQDLRANTNYSGGYSDNDEYINMFWDVAEDFTDKQRRKLLKFVTSCSRPPLLGFKELFPAFCIHGSGESNDETRLPSASTCMNLLKLPRFRSRDILKEKLTYAIESNSGFELS</sequence>
<dbReference type="PROSITE" id="PS50096">
    <property type="entry name" value="IQ"/>
    <property type="match status" value="1"/>
</dbReference>
<dbReference type="InterPro" id="IPR035983">
    <property type="entry name" value="Hect_E3_ubiquitin_ligase"/>
</dbReference>
<dbReference type="Gene3D" id="3.30.2410.10">
    <property type="entry name" value="Hect, E3 ligase catalytic domain"/>
    <property type="match status" value="1"/>
</dbReference>
<dbReference type="FunFam" id="3.30.2160.10:FF:000002">
    <property type="entry name" value="Putative Ubiquitin-protein ligase E3C"/>
    <property type="match status" value="1"/>
</dbReference>
<reference evidence="7 8" key="1">
    <citation type="journal article" date="2008" name="Nature">
        <title>The Trichoplax genome and the nature of placozoans.</title>
        <authorList>
            <person name="Srivastava M."/>
            <person name="Begovic E."/>
            <person name="Chapman J."/>
            <person name="Putnam N.H."/>
            <person name="Hellsten U."/>
            <person name="Kawashima T."/>
            <person name="Kuo A."/>
            <person name="Mitros T."/>
            <person name="Salamov A."/>
            <person name="Carpenter M.L."/>
            <person name="Signorovitch A.Y."/>
            <person name="Moreno M.A."/>
            <person name="Kamm K."/>
            <person name="Grimwood J."/>
            <person name="Schmutz J."/>
            <person name="Shapiro H."/>
            <person name="Grigoriev I.V."/>
            <person name="Buss L.W."/>
            <person name="Schierwater B."/>
            <person name="Dellaporta S.L."/>
            <person name="Rokhsar D.S."/>
        </authorList>
    </citation>
    <scope>NUCLEOTIDE SEQUENCE [LARGE SCALE GENOMIC DNA]</scope>
    <source>
        <strain evidence="7 8">Grell-BS-1999</strain>
    </source>
</reference>
<dbReference type="InParanoid" id="B3S3R2"/>
<dbReference type="PhylomeDB" id="B3S3R2"/>
<dbReference type="PROSITE" id="PS50237">
    <property type="entry name" value="HECT"/>
    <property type="match status" value="1"/>
</dbReference>
<proteinExistence type="predicted"/>
<dbReference type="Proteomes" id="UP000009022">
    <property type="component" value="Unassembled WGS sequence"/>
</dbReference>
<dbReference type="Gene3D" id="3.30.2160.10">
    <property type="entry name" value="Hect, E3 ligase catalytic domain"/>
    <property type="match status" value="1"/>
</dbReference>
<dbReference type="HOGENOM" id="CLU_002173_2_1_1"/>
<evidence type="ECO:0000256" key="1">
    <source>
        <dbReference type="ARBA" id="ARBA00000885"/>
    </source>
</evidence>
<dbReference type="eggNOG" id="KOG0942">
    <property type="taxonomic scope" value="Eukaryota"/>
</dbReference>